<evidence type="ECO:0000313" key="2">
    <source>
        <dbReference type="Proteomes" id="UP000515561"/>
    </source>
</evidence>
<name>A0A6S6R1D1_9FIRM</name>
<dbReference type="KEGG" id="acel:acsn021_06790"/>
<dbReference type="Pfam" id="PF02368">
    <property type="entry name" value="Big_2"/>
    <property type="match status" value="1"/>
</dbReference>
<accession>A0A6S6R1D1</accession>
<dbReference type="RefSeq" id="WP_184095193.1">
    <property type="nucleotide sequence ID" value="NZ_AP023367.1"/>
</dbReference>
<evidence type="ECO:0000313" key="1">
    <source>
        <dbReference type="EMBL" id="BCJ93110.1"/>
    </source>
</evidence>
<reference evidence="1 2" key="1">
    <citation type="journal article" date="2016" name="Int. J. Syst. Evol. Microbiol.">
        <title>Descriptions of Anaerotaenia torta gen. nov., sp. nov. and Anaerocolumna cellulosilytica gen. nov., sp. nov. isolated from a methanogenic reactor of cattle waste.</title>
        <authorList>
            <person name="Uek A."/>
            <person name="Ohtaki Y."/>
            <person name="Kaku N."/>
            <person name="Ueki K."/>
        </authorList>
    </citation>
    <scope>NUCLEOTIDE SEQUENCE [LARGE SCALE GENOMIC DNA]</scope>
    <source>
        <strain evidence="1 2">SN021</strain>
    </source>
</reference>
<dbReference type="Proteomes" id="UP000515561">
    <property type="component" value="Chromosome"/>
</dbReference>
<gene>
    <name evidence="1" type="ORF">acsn021_06790</name>
</gene>
<organism evidence="1 2">
    <name type="scientific">Anaerocolumna cellulosilytica</name>
    <dbReference type="NCBI Taxonomy" id="433286"/>
    <lineage>
        <taxon>Bacteria</taxon>
        <taxon>Bacillati</taxon>
        <taxon>Bacillota</taxon>
        <taxon>Clostridia</taxon>
        <taxon>Lachnospirales</taxon>
        <taxon>Lachnospiraceae</taxon>
        <taxon>Anaerocolumna</taxon>
    </lineage>
</organism>
<dbReference type="EMBL" id="AP023367">
    <property type="protein sequence ID" value="BCJ93110.1"/>
    <property type="molecule type" value="Genomic_DNA"/>
</dbReference>
<dbReference type="SUPFAM" id="SSF49373">
    <property type="entry name" value="Invasin/intimin cell-adhesion fragments"/>
    <property type="match status" value="1"/>
</dbReference>
<dbReference type="InterPro" id="IPR003343">
    <property type="entry name" value="Big_2"/>
</dbReference>
<sequence>MKKFKKWSIICAAALLLSLTVPTVLPVSTTVTVQASAVKISQKKLTLKVGASKVLKLTGSKDKATWNSSNESVAAVSKNGKVTAKKAGTVTITATVSKRKYTCKVTVTEPAAVNPFVKNAPFEAKEGVYEKLTYVMPKDFTATTISEQGNTAMIMLSPSDVSTDKGYSSVVLTVQENGSKKPDYSITKETLSAYVTENLIKSQFAQQGVEATVTDFKSSDYESELGTAYKTEYQVSYQGTTIKQTIYDIFIDNYFFEVTASDVGDKVTPDINIVASYLLDTLKASK</sequence>
<proteinExistence type="predicted"/>
<dbReference type="SMART" id="SM00635">
    <property type="entry name" value="BID_2"/>
    <property type="match status" value="1"/>
</dbReference>
<dbReference type="Gene3D" id="2.60.40.1080">
    <property type="match status" value="1"/>
</dbReference>
<dbReference type="InterPro" id="IPR008964">
    <property type="entry name" value="Invasin/intimin_cell_adhesion"/>
</dbReference>
<dbReference type="AlphaFoldDB" id="A0A6S6R1D1"/>
<keyword evidence="2" id="KW-1185">Reference proteome</keyword>
<protein>
    <submittedName>
        <fullName evidence="1">Uncharacterized protein</fullName>
    </submittedName>
</protein>